<feature type="transmembrane region" description="Helical" evidence="6">
    <location>
        <begin position="167"/>
        <end position="189"/>
    </location>
</feature>
<keyword evidence="3 6" id="KW-1133">Transmembrane helix</keyword>
<evidence type="ECO:0000259" key="7">
    <source>
        <dbReference type="PROSITE" id="PS50261"/>
    </source>
</evidence>
<feature type="transmembrane region" description="Helical" evidence="6">
    <location>
        <begin position="87"/>
        <end position="111"/>
    </location>
</feature>
<feature type="domain" description="G-protein coupled receptors family 1 profile" evidence="8">
    <location>
        <begin position="29"/>
        <end position="377"/>
    </location>
</feature>
<evidence type="ECO:0000256" key="4">
    <source>
        <dbReference type="ARBA" id="ARBA00023136"/>
    </source>
</evidence>
<dbReference type="Gene3D" id="1.20.1070.10">
    <property type="entry name" value="Rhodopsin 7-helix transmembrane proteins"/>
    <property type="match status" value="1"/>
</dbReference>
<dbReference type="PROSITE" id="PS50261">
    <property type="entry name" value="G_PROTEIN_RECEP_F2_4"/>
    <property type="match status" value="1"/>
</dbReference>
<accession>X0C169</accession>
<evidence type="ECO:0008006" key="11">
    <source>
        <dbReference type="Google" id="ProtNLM"/>
    </source>
</evidence>
<dbReference type="PROSITE" id="PS50262">
    <property type="entry name" value="G_PROTEIN_RECEP_F1_2"/>
    <property type="match status" value="1"/>
</dbReference>
<dbReference type="InterPro" id="IPR017981">
    <property type="entry name" value="GPCR_2-like_7TM"/>
</dbReference>
<sequence>MSGPESLTQSQLDAISVIERVCSVFSLLGSIFVILTFIMSKAFHKPINRLVFYASFGNMMTNVGTLMSKQYLSQPNSVGCQFQAFLIQWFMPADAFWTLSMAINVYLTFYFKFDAQQLRRMEVPYLVACYGIPFIPALTYIFIRNGDGVRVYGNATLWCWVSLEWDIWRIITFYGPVWVVVAATFFIYIRAGHTIYCKRKELGKFSSTDQDLASLDDALASVKTTEVSVTTEVMNSSNAIRLQPMGGRQPPDVNSPRNDNGAYSVHISADTSCCDNTDVVLPVQNQLTHSTSHGPGQRSEGGGRGDLVRRTNHDINNAAWQYTKCAILFFTVLLVTWIPSSANRVYTILHTKASSITLEFMSAFVLPLQGFWNAIIYIVTTWRATKNLVSDLKMGRRPDTAEYVGGMAPEPHHHENPPHSQYQHILGQFRTERRSNKAYETESMTELANSRRESQEGGQGQV</sequence>
<dbReference type="GO" id="GO:0005886">
    <property type="term" value="C:plasma membrane"/>
    <property type="evidence" value="ECO:0007669"/>
    <property type="project" value="TreeGrafter"/>
</dbReference>
<feature type="transmembrane region" description="Helical" evidence="6">
    <location>
        <begin position="360"/>
        <end position="379"/>
    </location>
</feature>
<dbReference type="Proteomes" id="UP000030663">
    <property type="component" value="Unassembled WGS sequence"/>
</dbReference>
<dbReference type="SUPFAM" id="SSF81321">
    <property type="entry name" value="Family A G protein-coupled receptor-like"/>
    <property type="match status" value="1"/>
</dbReference>
<dbReference type="EMBL" id="JH658706">
    <property type="protein sequence ID" value="EXK76537.1"/>
    <property type="molecule type" value="Genomic_DNA"/>
</dbReference>
<dbReference type="PANTHER" id="PTHR23112">
    <property type="entry name" value="G PROTEIN-COUPLED RECEPTOR 157-RELATED"/>
    <property type="match status" value="1"/>
</dbReference>
<evidence type="ECO:0000313" key="9">
    <source>
        <dbReference type="EMBL" id="EXK76537.1"/>
    </source>
</evidence>
<evidence type="ECO:0000259" key="8">
    <source>
        <dbReference type="PROSITE" id="PS50262"/>
    </source>
</evidence>
<comment type="subcellular location">
    <subcellularLocation>
        <location evidence="1">Membrane</location>
        <topology evidence="1">Multi-pass membrane protein</topology>
    </subcellularLocation>
</comment>
<dbReference type="CDD" id="cd13952">
    <property type="entry name" value="7tm_classB"/>
    <property type="match status" value="1"/>
</dbReference>
<evidence type="ECO:0000256" key="1">
    <source>
        <dbReference type="ARBA" id="ARBA00004141"/>
    </source>
</evidence>
<dbReference type="InterPro" id="IPR022343">
    <property type="entry name" value="GCR1-cAMP_receptor"/>
</dbReference>
<proteinExistence type="predicted"/>
<dbReference type="OrthoDB" id="18453at2759"/>
<dbReference type="InterPro" id="IPR017452">
    <property type="entry name" value="GPCR_Rhodpsn_7TM"/>
</dbReference>
<feature type="transmembrane region" description="Helical" evidence="6">
    <location>
        <begin position="123"/>
        <end position="143"/>
    </location>
</feature>
<feature type="region of interest" description="Disordered" evidence="5">
    <location>
        <begin position="436"/>
        <end position="462"/>
    </location>
</feature>
<dbReference type="Pfam" id="PF05462">
    <property type="entry name" value="Dicty_CAR"/>
    <property type="match status" value="1"/>
</dbReference>
<feature type="transmembrane region" description="Helical" evidence="6">
    <location>
        <begin position="50"/>
        <end position="67"/>
    </location>
</feature>
<feature type="transmembrane region" description="Helical" evidence="6">
    <location>
        <begin position="319"/>
        <end position="340"/>
    </location>
</feature>
<evidence type="ECO:0000256" key="5">
    <source>
        <dbReference type="SAM" id="MobiDB-lite"/>
    </source>
</evidence>
<gene>
    <name evidence="9" type="ORF">FOQG_18722</name>
</gene>
<dbReference type="PANTHER" id="PTHR23112:SF22">
    <property type="entry name" value="G-PROTEIN COUPLED RECEPTOR"/>
    <property type="match status" value="1"/>
</dbReference>
<protein>
    <recommendedName>
        <fullName evidence="11">G-protein coupled receptors family 2 profile 2 domain-containing protein</fullName>
    </recommendedName>
</protein>
<dbReference type="AlphaFoldDB" id="X0C169"/>
<dbReference type="GO" id="GO:0007189">
    <property type="term" value="P:adenylate cyclase-activating G protein-coupled receptor signaling pathway"/>
    <property type="evidence" value="ECO:0007669"/>
    <property type="project" value="TreeGrafter"/>
</dbReference>
<reference evidence="9 10" key="1">
    <citation type="submission" date="2011-11" db="EMBL/GenBank/DDBJ databases">
        <title>The Genome Sequence of Fusarium oxysporum PHW815.</title>
        <authorList>
            <consortium name="The Broad Institute Genome Sequencing Platform"/>
            <person name="Ma L.-J."/>
            <person name="Gale L.R."/>
            <person name="Schwartz D.C."/>
            <person name="Zhou S."/>
            <person name="Corby-Kistler H."/>
            <person name="Young S.K."/>
            <person name="Zeng Q."/>
            <person name="Gargeya S."/>
            <person name="Fitzgerald M."/>
            <person name="Haas B."/>
            <person name="Abouelleil A."/>
            <person name="Alvarado L."/>
            <person name="Arachchi H.M."/>
            <person name="Berlin A."/>
            <person name="Brown A."/>
            <person name="Chapman S.B."/>
            <person name="Chen Z."/>
            <person name="Dunbar C."/>
            <person name="Freedman E."/>
            <person name="Gearin G."/>
            <person name="Goldberg J."/>
            <person name="Griggs A."/>
            <person name="Gujja S."/>
            <person name="Heiman D."/>
            <person name="Howarth C."/>
            <person name="Larson L."/>
            <person name="Lui A."/>
            <person name="MacDonald P.J.P."/>
            <person name="Montmayeur A."/>
            <person name="Murphy C."/>
            <person name="Neiman D."/>
            <person name="Pearson M."/>
            <person name="Priest M."/>
            <person name="Roberts A."/>
            <person name="Saif S."/>
            <person name="Shea T."/>
            <person name="Shenoy N."/>
            <person name="Sisk P."/>
            <person name="Stolte C."/>
            <person name="Sykes S."/>
            <person name="Wortman J."/>
            <person name="Nusbaum C."/>
            <person name="Birren B."/>
        </authorList>
    </citation>
    <scope>NUCLEOTIDE SEQUENCE [LARGE SCALE GENOMIC DNA]</scope>
    <source>
        <strain evidence="9 10">54005</strain>
    </source>
</reference>
<name>X0C169_FUSOX</name>
<evidence type="ECO:0000256" key="3">
    <source>
        <dbReference type="ARBA" id="ARBA00022989"/>
    </source>
</evidence>
<feature type="region of interest" description="Disordered" evidence="5">
    <location>
        <begin position="287"/>
        <end position="306"/>
    </location>
</feature>
<evidence type="ECO:0000256" key="2">
    <source>
        <dbReference type="ARBA" id="ARBA00022692"/>
    </source>
</evidence>
<dbReference type="GO" id="GO:0007166">
    <property type="term" value="P:cell surface receptor signaling pathway"/>
    <property type="evidence" value="ECO:0007669"/>
    <property type="project" value="InterPro"/>
</dbReference>
<dbReference type="PRINTS" id="PR02001">
    <property type="entry name" value="GCR1CAMPR"/>
</dbReference>
<keyword evidence="2 6" id="KW-0812">Transmembrane</keyword>
<keyword evidence="4 6" id="KW-0472">Membrane</keyword>
<evidence type="ECO:0000313" key="10">
    <source>
        <dbReference type="Proteomes" id="UP000030663"/>
    </source>
</evidence>
<keyword evidence="10" id="KW-1185">Reference proteome</keyword>
<evidence type="ECO:0000256" key="6">
    <source>
        <dbReference type="SAM" id="Phobius"/>
    </source>
</evidence>
<dbReference type="HOGENOM" id="CLU_024810_3_1_1"/>
<dbReference type="GO" id="GO:0004930">
    <property type="term" value="F:G protein-coupled receptor activity"/>
    <property type="evidence" value="ECO:0007669"/>
    <property type="project" value="TreeGrafter"/>
</dbReference>
<feature type="domain" description="G-protein coupled receptors family 2 profile 2" evidence="7">
    <location>
        <begin position="12"/>
        <end position="200"/>
    </location>
</feature>
<organism evidence="9 10">
    <name type="scientific">Fusarium oxysporum f. sp. raphani 54005</name>
    <dbReference type="NCBI Taxonomy" id="1089458"/>
    <lineage>
        <taxon>Eukaryota</taxon>
        <taxon>Fungi</taxon>
        <taxon>Dikarya</taxon>
        <taxon>Ascomycota</taxon>
        <taxon>Pezizomycotina</taxon>
        <taxon>Sordariomycetes</taxon>
        <taxon>Hypocreomycetidae</taxon>
        <taxon>Hypocreales</taxon>
        <taxon>Nectriaceae</taxon>
        <taxon>Fusarium</taxon>
        <taxon>Fusarium oxysporum species complex</taxon>
    </lineage>
</organism>
<feature type="transmembrane region" description="Helical" evidence="6">
    <location>
        <begin position="17"/>
        <end position="38"/>
    </location>
</feature>